<proteinExistence type="inferred from homology"/>
<comment type="similarity">
    <text evidence="1 8 9">Belongs to the class-I aminoacyl-tRNA synthetase family.</text>
</comment>
<dbReference type="InterPro" id="IPR050203">
    <property type="entry name" value="Trp-tRNA_synthetase"/>
</dbReference>
<evidence type="ECO:0000256" key="7">
    <source>
        <dbReference type="ARBA" id="ARBA00049929"/>
    </source>
</evidence>
<dbReference type="SUPFAM" id="SSF52374">
    <property type="entry name" value="Nucleotidylyl transferase"/>
    <property type="match status" value="1"/>
</dbReference>
<dbReference type="GO" id="GO:0006436">
    <property type="term" value="P:tryptophanyl-tRNA aminoacylation"/>
    <property type="evidence" value="ECO:0007669"/>
    <property type="project" value="UniProtKB-UniRule"/>
</dbReference>
<feature type="binding site" evidence="8">
    <location>
        <begin position="43"/>
        <end position="45"/>
    </location>
    <ligand>
        <name>ATP</name>
        <dbReference type="ChEBI" id="CHEBI:30616"/>
    </ligand>
</feature>
<comment type="subunit">
    <text evidence="8">Homodimer.</text>
</comment>
<dbReference type="EC" id="6.1.1.2" evidence="8"/>
<dbReference type="NCBIfam" id="TIGR00233">
    <property type="entry name" value="trpS"/>
    <property type="match status" value="1"/>
</dbReference>
<evidence type="ECO:0000256" key="2">
    <source>
        <dbReference type="ARBA" id="ARBA00022598"/>
    </source>
</evidence>
<dbReference type="Gene3D" id="1.10.240.10">
    <property type="entry name" value="Tyrosyl-Transfer RNA Synthetase"/>
    <property type="match status" value="1"/>
</dbReference>
<dbReference type="InterPro" id="IPR001412">
    <property type="entry name" value="aa-tRNA-synth_I_CS"/>
</dbReference>
<dbReference type="InterPro" id="IPR002305">
    <property type="entry name" value="aa-tRNA-synth_Ic"/>
</dbReference>
<dbReference type="InterPro" id="IPR002306">
    <property type="entry name" value="Trp-tRNA-ligase"/>
</dbReference>
<evidence type="ECO:0000256" key="5">
    <source>
        <dbReference type="ARBA" id="ARBA00022917"/>
    </source>
</evidence>
<feature type="short sequence motif" description="'HIGH' region" evidence="8">
    <location>
        <begin position="44"/>
        <end position="52"/>
    </location>
</feature>
<dbReference type="PANTHER" id="PTHR43766">
    <property type="entry name" value="TRYPTOPHAN--TRNA LIGASE, MITOCHONDRIAL"/>
    <property type="match status" value="1"/>
</dbReference>
<dbReference type="EMBL" id="PVNH01000002">
    <property type="protein sequence ID" value="PRX50005.1"/>
    <property type="molecule type" value="Genomic_DNA"/>
</dbReference>
<gene>
    <name evidence="8" type="primary">trpS</name>
    <name evidence="10" type="ORF">B0I33_102121</name>
</gene>
<feature type="binding site" evidence="8">
    <location>
        <begin position="186"/>
        <end position="188"/>
    </location>
    <ligand>
        <name>ATP</name>
        <dbReference type="ChEBI" id="CHEBI:30616"/>
    </ligand>
</feature>
<accession>A0A2T0M079</accession>
<name>A0A2T0M079_9PSEU</name>
<feature type="binding site" evidence="8">
    <location>
        <begin position="51"/>
        <end position="52"/>
    </location>
    <ligand>
        <name>ATP</name>
        <dbReference type="ChEBI" id="CHEBI:30616"/>
    </ligand>
</feature>
<keyword evidence="11" id="KW-1185">Reference proteome</keyword>
<evidence type="ECO:0000256" key="6">
    <source>
        <dbReference type="ARBA" id="ARBA00023146"/>
    </source>
</evidence>
<evidence type="ECO:0000256" key="8">
    <source>
        <dbReference type="HAMAP-Rule" id="MF_00140"/>
    </source>
</evidence>
<keyword evidence="6 8" id="KW-0030">Aminoacyl-tRNA synthetase</keyword>
<evidence type="ECO:0000313" key="10">
    <source>
        <dbReference type="EMBL" id="PRX50005.1"/>
    </source>
</evidence>
<organism evidence="10 11">
    <name type="scientific">Prauserella shujinwangii</name>
    <dbReference type="NCBI Taxonomy" id="1453103"/>
    <lineage>
        <taxon>Bacteria</taxon>
        <taxon>Bacillati</taxon>
        <taxon>Actinomycetota</taxon>
        <taxon>Actinomycetes</taxon>
        <taxon>Pseudonocardiales</taxon>
        <taxon>Pseudonocardiaceae</taxon>
        <taxon>Prauserella</taxon>
    </lineage>
</organism>
<dbReference type="GO" id="GO:0004830">
    <property type="term" value="F:tryptophan-tRNA ligase activity"/>
    <property type="evidence" value="ECO:0007669"/>
    <property type="project" value="UniProtKB-UniRule"/>
</dbReference>
<keyword evidence="5 8" id="KW-0648">Protein biosynthesis</keyword>
<feature type="short sequence motif" description="'KMSKS' region" evidence="8">
    <location>
        <begin position="236"/>
        <end position="240"/>
    </location>
</feature>
<dbReference type="Gene3D" id="3.40.50.620">
    <property type="entry name" value="HUPs"/>
    <property type="match status" value="1"/>
</dbReference>
<dbReference type="AlphaFoldDB" id="A0A2T0M079"/>
<evidence type="ECO:0000256" key="1">
    <source>
        <dbReference type="ARBA" id="ARBA00005594"/>
    </source>
</evidence>
<dbReference type="Pfam" id="PF00579">
    <property type="entry name" value="tRNA-synt_1b"/>
    <property type="match status" value="1"/>
</dbReference>
<protein>
    <recommendedName>
        <fullName evidence="8">Tryptophan--tRNA ligase</fullName>
        <ecNumber evidence="8">6.1.1.2</ecNumber>
    </recommendedName>
    <alternativeName>
        <fullName evidence="8">Tryptophanyl-tRNA synthetase</fullName>
        <shortName evidence="8">TrpRS</shortName>
    </alternativeName>
</protein>
<keyword evidence="3 8" id="KW-0547">Nucleotide-binding</keyword>
<comment type="caution">
    <text evidence="10">The sequence shown here is derived from an EMBL/GenBank/DDBJ whole genome shotgun (WGS) entry which is preliminary data.</text>
</comment>
<dbReference type="FunFam" id="1.10.240.10:FF:000005">
    <property type="entry name" value="Tryptophan--tRNA ligase"/>
    <property type="match status" value="1"/>
</dbReference>
<sequence length="371" mass="40572">MRVPATWIADTGAQPADTGCADVTSRMAGMSQPVTKVSLTGIKPTGEPHLGNLIGAIRPALKLAEQYDSLYFIADYHALTTVRDPELLRHYSRSVAATWMAVGLDPKRTTFYLQSDVPEVFELTWVLSCVTGKGLMNRAHAYKAARDRNIEAGEDPDAGVNMGLYNYPILMAVDILIMETDVVPVGKDQVQHVEYAADIAGSFNHLYGDAYSFKIPQAIVPDTGTGHTLPGLDGRKMSKSYDNTIPLFLPENKLKKLVRRIPTDSTPVEEPKDPDSSAVFQILEQFAPESAADVVADTRKRLEAGGMGWGELKNVLFEVLNTELAPLRERYEELMRPGSELDTALAEGAERARARASRVLGSVRGAIGIDR</sequence>
<dbReference type="NCBIfam" id="NF009207">
    <property type="entry name" value="PRK12556.1"/>
    <property type="match status" value="1"/>
</dbReference>
<dbReference type="PANTHER" id="PTHR43766:SF1">
    <property type="entry name" value="TRYPTOPHAN--TRNA LIGASE, MITOCHONDRIAL"/>
    <property type="match status" value="1"/>
</dbReference>
<dbReference type="PRINTS" id="PR01039">
    <property type="entry name" value="TRNASYNTHTRP"/>
</dbReference>
<dbReference type="Proteomes" id="UP000238362">
    <property type="component" value="Unassembled WGS sequence"/>
</dbReference>
<dbReference type="CDD" id="cd00806">
    <property type="entry name" value="TrpRS_core"/>
    <property type="match status" value="1"/>
</dbReference>
<dbReference type="HAMAP" id="MF_00140_B">
    <property type="entry name" value="Trp_tRNA_synth_B"/>
    <property type="match status" value="1"/>
</dbReference>
<feature type="binding site" evidence="8">
    <location>
        <begin position="236"/>
        <end position="240"/>
    </location>
    <ligand>
        <name>ATP</name>
        <dbReference type="ChEBI" id="CHEBI:30616"/>
    </ligand>
</feature>
<evidence type="ECO:0000313" key="11">
    <source>
        <dbReference type="Proteomes" id="UP000238362"/>
    </source>
</evidence>
<dbReference type="GO" id="GO:0005524">
    <property type="term" value="F:ATP binding"/>
    <property type="evidence" value="ECO:0007669"/>
    <property type="project" value="UniProtKB-UniRule"/>
</dbReference>
<feature type="binding site" evidence="8">
    <location>
        <position position="229"/>
    </location>
    <ligand>
        <name>ATP</name>
        <dbReference type="ChEBI" id="CHEBI:30616"/>
    </ligand>
</feature>
<evidence type="ECO:0000256" key="9">
    <source>
        <dbReference type="RuleBase" id="RU363036"/>
    </source>
</evidence>
<feature type="binding site" evidence="8">
    <location>
        <position position="174"/>
    </location>
    <ligand>
        <name>L-tryptophan</name>
        <dbReference type="ChEBI" id="CHEBI:57912"/>
    </ligand>
</feature>
<dbReference type="PROSITE" id="PS00178">
    <property type="entry name" value="AA_TRNA_LIGASE_I"/>
    <property type="match status" value="1"/>
</dbReference>
<evidence type="ECO:0000256" key="4">
    <source>
        <dbReference type="ARBA" id="ARBA00022840"/>
    </source>
</evidence>
<keyword evidence="4 8" id="KW-0067">ATP-binding</keyword>
<evidence type="ECO:0000256" key="3">
    <source>
        <dbReference type="ARBA" id="ARBA00022741"/>
    </source>
</evidence>
<comment type="catalytic activity">
    <reaction evidence="7 8">
        <text>tRNA(Trp) + L-tryptophan + ATP = L-tryptophyl-tRNA(Trp) + AMP + diphosphate + H(+)</text>
        <dbReference type="Rhea" id="RHEA:24080"/>
        <dbReference type="Rhea" id="RHEA-COMP:9671"/>
        <dbReference type="Rhea" id="RHEA-COMP:9705"/>
        <dbReference type="ChEBI" id="CHEBI:15378"/>
        <dbReference type="ChEBI" id="CHEBI:30616"/>
        <dbReference type="ChEBI" id="CHEBI:33019"/>
        <dbReference type="ChEBI" id="CHEBI:57912"/>
        <dbReference type="ChEBI" id="CHEBI:78442"/>
        <dbReference type="ChEBI" id="CHEBI:78535"/>
        <dbReference type="ChEBI" id="CHEBI:456215"/>
        <dbReference type="EC" id="6.1.1.2"/>
    </reaction>
</comment>
<keyword evidence="8" id="KW-0963">Cytoplasm</keyword>
<dbReference type="InterPro" id="IPR014729">
    <property type="entry name" value="Rossmann-like_a/b/a_fold"/>
</dbReference>
<reference evidence="10 11" key="1">
    <citation type="submission" date="2018-03" db="EMBL/GenBank/DDBJ databases">
        <title>Genomic Encyclopedia of Type Strains, Phase III (KMG-III): the genomes of soil and plant-associated and newly described type strains.</title>
        <authorList>
            <person name="Whitman W."/>
        </authorList>
    </citation>
    <scope>NUCLEOTIDE SEQUENCE [LARGE SCALE GENOMIC DNA]</scope>
    <source>
        <strain evidence="10 11">CGMCC 4.7125</strain>
    </source>
</reference>
<comment type="subcellular location">
    <subcellularLocation>
        <location evidence="8">Cytoplasm</location>
    </subcellularLocation>
</comment>
<keyword evidence="2 8" id="KW-0436">Ligase</keyword>
<comment type="function">
    <text evidence="8">Catalyzes the attachment of tryptophan to tRNA(Trp).</text>
</comment>
<dbReference type="GO" id="GO:0005829">
    <property type="term" value="C:cytosol"/>
    <property type="evidence" value="ECO:0007669"/>
    <property type="project" value="TreeGrafter"/>
</dbReference>
<dbReference type="InterPro" id="IPR024109">
    <property type="entry name" value="Trp-tRNA-ligase_bac-type"/>
</dbReference>